<organism evidence="1 2">
    <name type="scientific">Dreissena polymorpha</name>
    <name type="common">Zebra mussel</name>
    <name type="synonym">Mytilus polymorpha</name>
    <dbReference type="NCBI Taxonomy" id="45954"/>
    <lineage>
        <taxon>Eukaryota</taxon>
        <taxon>Metazoa</taxon>
        <taxon>Spiralia</taxon>
        <taxon>Lophotrochozoa</taxon>
        <taxon>Mollusca</taxon>
        <taxon>Bivalvia</taxon>
        <taxon>Autobranchia</taxon>
        <taxon>Heteroconchia</taxon>
        <taxon>Euheterodonta</taxon>
        <taxon>Imparidentia</taxon>
        <taxon>Neoheterodontei</taxon>
        <taxon>Myida</taxon>
        <taxon>Dreissenoidea</taxon>
        <taxon>Dreissenidae</taxon>
        <taxon>Dreissena</taxon>
    </lineage>
</organism>
<evidence type="ECO:0000313" key="2">
    <source>
        <dbReference type="Proteomes" id="UP000828390"/>
    </source>
</evidence>
<dbReference type="AlphaFoldDB" id="A0A9D4FSF6"/>
<sequence>MIKTIKNRLNRLTKHEEEFRNAISTQLKDIKAEIMESKSKQDEVFQTTMLSKIKQAAAEREDEFRHLVLAQLNKMQDLHRKKADSEHKAD</sequence>
<keyword evidence="2" id="KW-1185">Reference proteome</keyword>
<dbReference type="EMBL" id="JAIWYP010000007">
    <property type="protein sequence ID" value="KAH3801690.1"/>
    <property type="molecule type" value="Genomic_DNA"/>
</dbReference>
<proteinExistence type="predicted"/>
<comment type="caution">
    <text evidence="1">The sequence shown here is derived from an EMBL/GenBank/DDBJ whole genome shotgun (WGS) entry which is preliminary data.</text>
</comment>
<reference evidence="1" key="1">
    <citation type="journal article" date="2019" name="bioRxiv">
        <title>The Genome of the Zebra Mussel, Dreissena polymorpha: A Resource for Invasive Species Research.</title>
        <authorList>
            <person name="McCartney M.A."/>
            <person name="Auch B."/>
            <person name="Kono T."/>
            <person name="Mallez S."/>
            <person name="Zhang Y."/>
            <person name="Obille A."/>
            <person name="Becker A."/>
            <person name="Abrahante J.E."/>
            <person name="Garbe J."/>
            <person name="Badalamenti J.P."/>
            <person name="Herman A."/>
            <person name="Mangelson H."/>
            <person name="Liachko I."/>
            <person name="Sullivan S."/>
            <person name="Sone E.D."/>
            <person name="Koren S."/>
            <person name="Silverstein K.A.T."/>
            <person name="Beckman K.B."/>
            <person name="Gohl D.M."/>
        </authorList>
    </citation>
    <scope>NUCLEOTIDE SEQUENCE</scope>
    <source>
        <strain evidence="1">Duluth1</strain>
        <tissue evidence="1">Whole animal</tissue>
    </source>
</reference>
<dbReference type="Proteomes" id="UP000828390">
    <property type="component" value="Unassembled WGS sequence"/>
</dbReference>
<protein>
    <submittedName>
        <fullName evidence="1">Uncharacterized protein</fullName>
    </submittedName>
</protein>
<reference evidence="1" key="2">
    <citation type="submission" date="2020-11" db="EMBL/GenBank/DDBJ databases">
        <authorList>
            <person name="McCartney M.A."/>
            <person name="Auch B."/>
            <person name="Kono T."/>
            <person name="Mallez S."/>
            <person name="Becker A."/>
            <person name="Gohl D.M."/>
            <person name="Silverstein K.A.T."/>
            <person name="Koren S."/>
            <person name="Bechman K.B."/>
            <person name="Herman A."/>
            <person name="Abrahante J.E."/>
            <person name="Garbe J."/>
        </authorList>
    </citation>
    <scope>NUCLEOTIDE SEQUENCE</scope>
    <source>
        <strain evidence="1">Duluth1</strain>
        <tissue evidence="1">Whole animal</tissue>
    </source>
</reference>
<gene>
    <name evidence="1" type="ORF">DPMN_155349</name>
</gene>
<name>A0A9D4FSF6_DREPO</name>
<evidence type="ECO:0000313" key="1">
    <source>
        <dbReference type="EMBL" id="KAH3801690.1"/>
    </source>
</evidence>
<accession>A0A9D4FSF6</accession>